<dbReference type="SUPFAM" id="SSF55729">
    <property type="entry name" value="Acyl-CoA N-acyltransferases (Nat)"/>
    <property type="match status" value="1"/>
</dbReference>
<keyword evidence="3" id="KW-1185">Reference proteome</keyword>
<evidence type="ECO:0000313" key="3">
    <source>
        <dbReference type="Proteomes" id="UP000247498"/>
    </source>
</evidence>
<proteinExistence type="predicted"/>
<dbReference type="InterPro" id="IPR016181">
    <property type="entry name" value="Acyl_CoA_acyltransferase"/>
</dbReference>
<dbReference type="InterPro" id="IPR007434">
    <property type="entry name" value="FemAB-like"/>
</dbReference>
<dbReference type="EMBL" id="BDRX01000017">
    <property type="protein sequence ID" value="GBF90454.1"/>
    <property type="molecule type" value="Genomic_DNA"/>
</dbReference>
<name>A0A2V0NS49_9CHLO</name>
<dbReference type="AlphaFoldDB" id="A0A2V0NS49"/>
<evidence type="ECO:0000256" key="1">
    <source>
        <dbReference type="SAM" id="MobiDB-lite"/>
    </source>
</evidence>
<sequence length="534" mass="56935">MRLAGRAGRPAAAPHAPRRPAAGPAQQLQRRAPSRAAAAPAPDGGAPSAAPQTATAAPSANGAAADGGAAESASAAEAAAAAWRQTGGAAAAAAAADAPNSAATADAAPDAASLRLTASVLTGIDQVNEEEWDAVACGGGEVNPFVSWRFLWILEASGSAVPEAGWGPRHLVVRDEGGRLVGCCPLYLKGHSYGEYVFDSSWAQFYSMNGGRYYPKLQCCVPFTPVTGPRLMTAPGPPNFRAAVTKALAETLVAATEALGASSLHVTFSSAEEWAAMGALGLQQRRGIQYHWENAGYSSFDDFLAALKQSKRKSIRQERKAVEKQGLRVRRLTGSGGPDGLRPHHWERFHTFYTDTVDKRWGSAYLTRRFFEMLGSDMADRVLLVAAEDASGEMVAGALNMIGSHALFGRNWGCTPGKEWKGLHFECCYYSAIEEAIARGLPRVEAGAQGEHKMQRGYLPNFTYSAHYCRDPLLRSAVGRFLEREAQQVNYSWQALTLEASPYKQERTISHLEGKIAAFNSLSSASSLSSADLE</sequence>
<protein>
    <submittedName>
        <fullName evidence="2">Uncharacterized protein</fullName>
    </submittedName>
</protein>
<gene>
    <name evidence="2" type="ORF">Rsub_03450</name>
</gene>
<evidence type="ECO:0000313" key="2">
    <source>
        <dbReference type="EMBL" id="GBF90454.1"/>
    </source>
</evidence>
<reference evidence="2 3" key="1">
    <citation type="journal article" date="2018" name="Sci. Rep.">
        <title>Raphidocelis subcapitata (=Pseudokirchneriella subcapitata) provides an insight into genome evolution and environmental adaptations in the Sphaeropleales.</title>
        <authorList>
            <person name="Suzuki S."/>
            <person name="Yamaguchi H."/>
            <person name="Nakajima N."/>
            <person name="Kawachi M."/>
        </authorList>
    </citation>
    <scope>NUCLEOTIDE SEQUENCE [LARGE SCALE GENOMIC DNA]</scope>
    <source>
        <strain evidence="2 3">NIES-35</strain>
    </source>
</reference>
<dbReference type="Proteomes" id="UP000247498">
    <property type="component" value="Unassembled WGS sequence"/>
</dbReference>
<dbReference type="Pfam" id="PF04339">
    <property type="entry name" value="FemAB_like"/>
    <property type="match status" value="1"/>
</dbReference>
<comment type="caution">
    <text evidence="2">The sequence shown here is derived from an EMBL/GenBank/DDBJ whole genome shotgun (WGS) entry which is preliminary data.</text>
</comment>
<feature type="region of interest" description="Disordered" evidence="1">
    <location>
        <begin position="1"/>
        <end position="68"/>
    </location>
</feature>
<dbReference type="InParanoid" id="A0A2V0NS49"/>
<dbReference type="FunCoup" id="A0A2V0NS49">
    <property type="interactions" value="354"/>
</dbReference>
<dbReference type="PANTHER" id="PTHR47017">
    <property type="entry name" value="ACYL-COA"/>
    <property type="match status" value="1"/>
</dbReference>
<dbReference type="Gene3D" id="3.40.630.30">
    <property type="match status" value="1"/>
</dbReference>
<dbReference type="OrthoDB" id="1946at2759"/>
<organism evidence="2 3">
    <name type="scientific">Raphidocelis subcapitata</name>
    <dbReference type="NCBI Taxonomy" id="307507"/>
    <lineage>
        <taxon>Eukaryota</taxon>
        <taxon>Viridiplantae</taxon>
        <taxon>Chlorophyta</taxon>
        <taxon>core chlorophytes</taxon>
        <taxon>Chlorophyceae</taxon>
        <taxon>CS clade</taxon>
        <taxon>Sphaeropleales</taxon>
        <taxon>Selenastraceae</taxon>
        <taxon>Raphidocelis</taxon>
    </lineage>
</organism>
<accession>A0A2V0NS49</accession>
<dbReference type="PANTHER" id="PTHR47017:SF1">
    <property type="entry name" value="ACYL-COA"/>
    <property type="match status" value="1"/>
</dbReference>